<reference evidence="2" key="1">
    <citation type="journal article" date="2022" name="Int. J. Mol. Sci.">
        <title>Draft Genome of Tanacetum Coccineum: Genomic Comparison of Closely Related Tanacetum-Family Plants.</title>
        <authorList>
            <person name="Yamashiro T."/>
            <person name="Shiraishi A."/>
            <person name="Nakayama K."/>
            <person name="Satake H."/>
        </authorList>
    </citation>
    <scope>NUCLEOTIDE SEQUENCE</scope>
</reference>
<evidence type="ECO:0008006" key="4">
    <source>
        <dbReference type="Google" id="ProtNLM"/>
    </source>
</evidence>
<gene>
    <name evidence="2" type="ORF">Tco_0895636</name>
</gene>
<protein>
    <recommendedName>
        <fullName evidence="4">FRIGIDA-like protein</fullName>
    </recommendedName>
</protein>
<keyword evidence="3" id="KW-1185">Reference proteome</keyword>
<reference evidence="2" key="2">
    <citation type="submission" date="2022-01" db="EMBL/GenBank/DDBJ databases">
        <authorList>
            <person name="Yamashiro T."/>
            <person name="Shiraishi A."/>
            <person name="Satake H."/>
            <person name="Nakayama K."/>
        </authorList>
    </citation>
    <scope>NUCLEOTIDE SEQUENCE</scope>
</reference>
<proteinExistence type="predicted"/>
<feature type="coiled-coil region" evidence="1">
    <location>
        <begin position="176"/>
        <end position="231"/>
    </location>
</feature>
<sequence>MGTIDSMKSVLTQSAIDALCEKYYIPDAGHPELPGHNDRIHNSPIDILPYFQINLSQLSVIAAAKILHQTYVSKWDVLNESVLDEPNLFAEFNVRAARQTCLGAEVRMCIEHVHRGKKRLEGKCGMQANLLKERDADVADLKARLSLKEVEAAEAIRLRGQIANVEAAEAARAGELESLKEQNADLESAAVAKDSEIAKLTQDLSSLQLSCDDLSIKASTLECEKDKLVDQVSVLETTCSGLRDEVSGYKLFKEQIEAVQDVQVKALSNRVSELDANLMGMALHLDEEFYPRYLTTISGGRRILSRGLKLVVIKCLQSPEYLSTLGGAIGRTIDKGMQDVVYALRAVEFPLLSQLASHKDARISDIMDLFRLEGPASKALEVSQLQPSLEQLMLLILRLEDQVVIGETSLSFGLDVGNARVQRLKANAASRQLSISDALVPLIEPLSAENLIGKASTSGVPT</sequence>
<name>A0ABQ5CGC2_9ASTR</name>
<organism evidence="2 3">
    <name type="scientific">Tanacetum coccineum</name>
    <dbReference type="NCBI Taxonomy" id="301880"/>
    <lineage>
        <taxon>Eukaryota</taxon>
        <taxon>Viridiplantae</taxon>
        <taxon>Streptophyta</taxon>
        <taxon>Embryophyta</taxon>
        <taxon>Tracheophyta</taxon>
        <taxon>Spermatophyta</taxon>
        <taxon>Magnoliopsida</taxon>
        <taxon>eudicotyledons</taxon>
        <taxon>Gunneridae</taxon>
        <taxon>Pentapetalae</taxon>
        <taxon>asterids</taxon>
        <taxon>campanulids</taxon>
        <taxon>Asterales</taxon>
        <taxon>Asteraceae</taxon>
        <taxon>Asteroideae</taxon>
        <taxon>Anthemideae</taxon>
        <taxon>Anthemidinae</taxon>
        <taxon>Tanacetum</taxon>
    </lineage>
</organism>
<dbReference type="Proteomes" id="UP001151760">
    <property type="component" value="Unassembled WGS sequence"/>
</dbReference>
<comment type="caution">
    <text evidence="2">The sequence shown here is derived from an EMBL/GenBank/DDBJ whole genome shotgun (WGS) entry which is preliminary data.</text>
</comment>
<dbReference type="EMBL" id="BQNB010014233">
    <property type="protein sequence ID" value="GJT25699.1"/>
    <property type="molecule type" value="Genomic_DNA"/>
</dbReference>
<evidence type="ECO:0000313" key="3">
    <source>
        <dbReference type="Proteomes" id="UP001151760"/>
    </source>
</evidence>
<accession>A0ABQ5CGC2</accession>
<keyword evidence="1" id="KW-0175">Coiled coil</keyword>
<dbReference type="Gene3D" id="1.10.287.1490">
    <property type="match status" value="1"/>
</dbReference>
<evidence type="ECO:0000313" key="2">
    <source>
        <dbReference type="EMBL" id="GJT25699.1"/>
    </source>
</evidence>
<evidence type="ECO:0000256" key="1">
    <source>
        <dbReference type="SAM" id="Coils"/>
    </source>
</evidence>